<evidence type="ECO:0000259" key="5">
    <source>
        <dbReference type="PROSITE" id="PS50893"/>
    </source>
</evidence>
<feature type="domain" description="ABC transporter" evidence="5">
    <location>
        <begin position="19"/>
        <end position="246"/>
    </location>
</feature>
<dbReference type="GO" id="GO:0016020">
    <property type="term" value="C:membrane"/>
    <property type="evidence" value="ECO:0007669"/>
    <property type="project" value="InterPro"/>
</dbReference>
<dbReference type="GO" id="GO:0140359">
    <property type="term" value="F:ABC-type transporter activity"/>
    <property type="evidence" value="ECO:0007669"/>
    <property type="project" value="InterPro"/>
</dbReference>
<evidence type="ECO:0000256" key="1">
    <source>
        <dbReference type="ARBA" id="ARBA00005417"/>
    </source>
</evidence>
<dbReference type="Pfam" id="PF00005">
    <property type="entry name" value="ABC_tran"/>
    <property type="match status" value="1"/>
</dbReference>
<evidence type="ECO:0000313" key="7">
    <source>
        <dbReference type="Proteomes" id="UP000663801"/>
    </source>
</evidence>
<dbReference type="Pfam" id="PF14524">
    <property type="entry name" value="Wzt_C"/>
    <property type="match status" value="1"/>
</dbReference>
<gene>
    <name evidence="6" type="ORF">JL107_18835</name>
</gene>
<keyword evidence="4 6" id="KW-0067">ATP-binding</keyword>
<proteinExistence type="inferred from homology"/>
<name>A0A938YSB1_9ACTN</name>
<evidence type="ECO:0000256" key="4">
    <source>
        <dbReference type="ARBA" id="ARBA00022840"/>
    </source>
</evidence>
<dbReference type="PANTHER" id="PTHR46743">
    <property type="entry name" value="TEICHOIC ACIDS EXPORT ATP-BINDING PROTEIN TAGH"/>
    <property type="match status" value="1"/>
</dbReference>
<comment type="caution">
    <text evidence="6">The sequence shown here is derived from an EMBL/GenBank/DDBJ whole genome shotgun (WGS) entry which is preliminary data.</text>
</comment>
<dbReference type="CDD" id="cd10147">
    <property type="entry name" value="Wzt_C-like"/>
    <property type="match status" value="1"/>
</dbReference>
<dbReference type="AlphaFoldDB" id="A0A938YSB1"/>
<dbReference type="InterPro" id="IPR050683">
    <property type="entry name" value="Bact_Polysacc_Export_ATP-bd"/>
</dbReference>
<dbReference type="SUPFAM" id="SSF52540">
    <property type="entry name" value="P-loop containing nucleoside triphosphate hydrolases"/>
    <property type="match status" value="1"/>
</dbReference>
<keyword evidence="3" id="KW-0547">Nucleotide-binding</keyword>
<dbReference type="CDD" id="cd03220">
    <property type="entry name" value="ABC_KpsT_Wzt"/>
    <property type="match status" value="1"/>
</dbReference>
<keyword evidence="7" id="KW-1185">Reference proteome</keyword>
<dbReference type="InterPro" id="IPR015860">
    <property type="entry name" value="ABC_transpr_TagH-like"/>
</dbReference>
<dbReference type="InterPro" id="IPR029439">
    <property type="entry name" value="Wzt_C"/>
</dbReference>
<protein>
    <submittedName>
        <fullName evidence="6">ABC transporter ATP-binding protein</fullName>
    </submittedName>
</protein>
<dbReference type="RefSeq" id="WP_205258536.1">
    <property type="nucleotide sequence ID" value="NZ_BAAAPV010000007.1"/>
</dbReference>
<sequence>MSSAVVVDGVSKRFRLYRERNQSLKAALMRGKRATFDEFWALRDVSFEIPEGTTFGLIGENGSGKSTLLKCVAKILQPDHGQVTTHGRLAALLELGSGFHPELSGRENVFLNGSILGLSRKDLERKFDEIVDFSGIEAFIDQPVKNYSSGMYVRLGFAIAINVDPDILLVDEVLAVGDSAFQQKCMEKFAAFRASGKTVVVVSHAMGTMRSMCDAAAWLDHGHLVESGPVGRTVDDYVDKTSVSRVESVATTSGAVETVERVGTGEAVITRVEILGREGTPQSAFRAMEPFTVRVHYDARERIPNPVFGLAIDVLDGYRLWGFHSRDGEFVADHIDGTGSIDMVVPALMLQPGTFDITASIVDSTTTHQFDFVRNIARFDVIDAGTPRESGGVVFLGGRWQNLVTQR</sequence>
<dbReference type="GO" id="GO:0005524">
    <property type="term" value="F:ATP binding"/>
    <property type="evidence" value="ECO:0007669"/>
    <property type="project" value="UniProtKB-KW"/>
</dbReference>
<evidence type="ECO:0000313" key="6">
    <source>
        <dbReference type="EMBL" id="MBM9478512.1"/>
    </source>
</evidence>
<dbReference type="Proteomes" id="UP000663801">
    <property type="component" value="Unassembled WGS sequence"/>
</dbReference>
<dbReference type="PANTHER" id="PTHR46743:SF2">
    <property type="entry name" value="TEICHOIC ACIDS EXPORT ATP-BINDING PROTEIN TAGH"/>
    <property type="match status" value="1"/>
</dbReference>
<dbReference type="Gene3D" id="2.70.50.60">
    <property type="entry name" value="abc- transporter (atp binding component) like domain"/>
    <property type="match status" value="1"/>
</dbReference>
<dbReference type="SMART" id="SM00382">
    <property type="entry name" value="AAA"/>
    <property type="match status" value="1"/>
</dbReference>
<dbReference type="GO" id="GO:0016887">
    <property type="term" value="F:ATP hydrolysis activity"/>
    <property type="evidence" value="ECO:0007669"/>
    <property type="project" value="InterPro"/>
</dbReference>
<evidence type="ECO:0000256" key="2">
    <source>
        <dbReference type="ARBA" id="ARBA00022448"/>
    </source>
</evidence>
<dbReference type="InterPro" id="IPR003593">
    <property type="entry name" value="AAA+_ATPase"/>
</dbReference>
<accession>A0A938YSB1</accession>
<dbReference type="InterPro" id="IPR003439">
    <property type="entry name" value="ABC_transporter-like_ATP-bd"/>
</dbReference>
<keyword evidence="2" id="KW-0813">Transport</keyword>
<reference evidence="6" key="1">
    <citation type="submission" date="2021-01" db="EMBL/GenBank/DDBJ databases">
        <title>KCTC 19127 draft genome.</title>
        <authorList>
            <person name="An D."/>
        </authorList>
    </citation>
    <scope>NUCLEOTIDE SEQUENCE</scope>
    <source>
        <strain evidence="6">KCTC 19127</strain>
    </source>
</reference>
<dbReference type="InterPro" id="IPR027417">
    <property type="entry name" value="P-loop_NTPase"/>
</dbReference>
<comment type="similarity">
    <text evidence="1">Belongs to the ABC transporter superfamily.</text>
</comment>
<dbReference type="Gene3D" id="3.40.50.300">
    <property type="entry name" value="P-loop containing nucleotide triphosphate hydrolases"/>
    <property type="match status" value="1"/>
</dbReference>
<dbReference type="PROSITE" id="PS50893">
    <property type="entry name" value="ABC_TRANSPORTER_2"/>
    <property type="match status" value="1"/>
</dbReference>
<organism evidence="6 7">
    <name type="scientific">Nakamurella flavida</name>
    <dbReference type="NCBI Taxonomy" id="363630"/>
    <lineage>
        <taxon>Bacteria</taxon>
        <taxon>Bacillati</taxon>
        <taxon>Actinomycetota</taxon>
        <taxon>Actinomycetes</taxon>
        <taxon>Nakamurellales</taxon>
        <taxon>Nakamurellaceae</taxon>
        <taxon>Nakamurella</taxon>
    </lineage>
</organism>
<dbReference type="EMBL" id="JAERWL010000018">
    <property type="protein sequence ID" value="MBM9478512.1"/>
    <property type="molecule type" value="Genomic_DNA"/>
</dbReference>
<evidence type="ECO:0000256" key="3">
    <source>
        <dbReference type="ARBA" id="ARBA00022741"/>
    </source>
</evidence>